<evidence type="ECO:0000313" key="4">
    <source>
        <dbReference type="Ensembl" id="ENSNPEP00000010703.1"/>
    </source>
</evidence>
<dbReference type="GO" id="GO:0019433">
    <property type="term" value="P:triglyceride catabolic process"/>
    <property type="evidence" value="ECO:0007669"/>
    <property type="project" value="TreeGrafter"/>
</dbReference>
<reference evidence="4" key="2">
    <citation type="submission" date="2025-09" db="UniProtKB">
        <authorList>
            <consortium name="Ensembl"/>
        </authorList>
    </citation>
    <scope>IDENTIFICATION</scope>
</reference>
<reference evidence="4" key="1">
    <citation type="submission" date="2025-08" db="UniProtKB">
        <authorList>
            <consortium name="Ensembl"/>
        </authorList>
    </citation>
    <scope>IDENTIFICATION</scope>
</reference>
<organism evidence="4 5">
    <name type="scientific">Nothoprocta perdicaria</name>
    <name type="common">Chilean tinamou</name>
    <name type="synonym">Crypturus perdicarius</name>
    <dbReference type="NCBI Taxonomy" id="30464"/>
    <lineage>
        <taxon>Eukaryota</taxon>
        <taxon>Metazoa</taxon>
        <taxon>Chordata</taxon>
        <taxon>Craniata</taxon>
        <taxon>Vertebrata</taxon>
        <taxon>Euteleostomi</taxon>
        <taxon>Archelosauria</taxon>
        <taxon>Archosauria</taxon>
        <taxon>Dinosauria</taxon>
        <taxon>Saurischia</taxon>
        <taxon>Theropoda</taxon>
        <taxon>Coelurosauria</taxon>
        <taxon>Aves</taxon>
        <taxon>Palaeognathae</taxon>
        <taxon>Tinamiformes</taxon>
        <taxon>Tinamidae</taxon>
        <taxon>Nothoprocta</taxon>
    </lineage>
</organism>
<proteinExistence type="predicted"/>
<dbReference type="GO" id="GO:0005811">
    <property type="term" value="C:lipid droplet"/>
    <property type="evidence" value="ECO:0007669"/>
    <property type="project" value="TreeGrafter"/>
</dbReference>
<dbReference type="PROSITE" id="PS51635">
    <property type="entry name" value="PNPLA"/>
    <property type="match status" value="1"/>
</dbReference>
<dbReference type="InterPro" id="IPR002641">
    <property type="entry name" value="PNPLA_dom"/>
</dbReference>
<protein>
    <recommendedName>
        <fullName evidence="3">PNPLA domain-containing protein</fullName>
    </recommendedName>
</protein>
<evidence type="ECO:0000313" key="5">
    <source>
        <dbReference type="Proteomes" id="UP000694420"/>
    </source>
</evidence>
<comment type="caution">
    <text evidence="2">Lacks conserved residue(s) required for the propagation of feature annotation.</text>
</comment>
<dbReference type="InterPro" id="IPR033562">
    <property type="entry name" value="PLPL"/>
</dbReference>
<keyword evidence="1" id="KW-0443">Lipid metabolism</keyword>
<sequence length="238" mass="26683">MKRNRNEERPLSILFRGCGFMLIYEVGVLKALTELSPEILRSAPKIYGVSSGSFVAAVAVCGCDVGKGSALSFVLYVQRGQIPGNIGFAKVNVLHALRICLRKFLPTNAHQLASGRLHIVLTRVCGWKNVVISEFASKEDIIQVRAASLPHVGRKWVVGGDLMHSSGRSLPRLQVTFLLPKTYYVLQISKANLYRIWCAFVPPTRQVSCFYRFANKLVDLDVQFLKDNYFMEILKVSF</sequence>
<name>A0A8C6ZBF2_NOTPE</name>
<evidence type="ECO:0000259" key="3">
    <source>
        <dbReference type="PROSITE" id="PS51635"/>
    </source>
</evidence>
<dbReference type="PANTHER" id="PTHR12406:SF23">
    <property type="entry name" value="OMEGA-HYDROXYCERAMIDE TRANSACYLASE"/>
    <property type="match status" value="1"/>
</dbReference>
<dbReference type="GO" id="GO:0055088">
    <property type="term" value="P:lipid homeostasis"/>
    <property type="evidence" value="ECO:0007669"/>
    <property type="project" value="TreeGrafter"/>
</dbReference>
<dbReference type="Gene3D" id="3.40.1090.10">
    <property type="entry name" value="Cytosolic phospholipase A2 catalytic domain"/>
    <property type="match status" value="1"/>
</dbReference>
<feature type="short sequence motif" description="GXSXG" evidence="2">
    <location>
        <begin position="48"/>
        <end position="52"/>
    </location>
</feature>
<dbReference type="Proteomes" id="UP000694420">
    <property type="component" value="Unplaced"/>
</dbReference>
<dbReference type="InterPro" id="IPR016035">
    <property type="entry name" value="Acyl_Trfase/lysoPLipase"/>
</dbReference>
<feature type="domain" description="PNPLA" evidence="3">
    <location>
        <begin position="13"/>
        <end position="172"/>
    </location>
</feature>
<dbReference type="Ensembl" id="ENSNPET00000010977.1">
    <property type="protein sequence ID" value="ENSNPEP00000010703.1"/>
    <property type="gene ID" value="ENSNPEG00000008053.1"/>
</dbReference>
<dbReference type="SUPFAM" id="SSF52151">
    <property type="entry name" value="FabD/lysophospholipase-like"/>
    <property type="match status" value="1"/>
</dbReference>
<accession>A0A8C6ZBF2</accession>
<dbReference type="PANTHER" id="PTHR12406">
    <property type="entry name" value="CALCIUM-INDEPENDENT PHOSPHOLIPASE A2 IPLA2 -RELATED"/>
    <property type="match status" value="1"/>
</dbReference>
<evidence type="ECO:0000256" key="1">
    <source>
        <dbReference type="ARBA" id="ARBA00023098"/>
    </source>
</evidence>
<dbReference type="AlphaFoldDB" id="A0A8C6ZBF2"/>
<evidence type="ECO:0000256" key="2">
    <source>
        <dbReference type="PROSITE-ProRule" id="PRU01161"/>
    </source>
</evidence>
<dbReference type="GO" id="GO:0005737">
    <property type="term" value="C:cytoplasm"/>
    <property type="evidence" value="ECO:0007669"/>
    <property type="project" value="TreeGrafter"/>
</dbReference>
<dbReference type="GO" id="GO:0016020">
    <property type="term" value="C:membrane"/>
    <property type="evidence" value="ECO:0007669"/>
    <property type="project" value="TreeGrafter"/>
</dbReference>
<dbReference type="GO" id="GO:0004806">
    <property type="term" value="F:triacylglycerol lipase activity"/>
    <property type="evidence" value="ECO:0007669"/>
    <property type="project" value="TreeGrafter"/>
</dbReference>
<keyword evidence="5" id="KW-1185">Reference proteome</keyword>